<dbReference type="InterPro" id="IPR035906">
    <property type="entry name" value="MetI-like_sf"/>
</dbReference>
<keyword evidence="5 7" id="KW-1133">Transmembrane helix</keyword>
<dbReference type="PANTHER" id="PTHR43744:SF12">
    <property type="entry name" value="ABC TRANSPORTER PERMEASE PROTEIN MG189-RELATED"/>
    <property type="match status" value="1"/>
</dbReference>
<feature type="domain" description="ABC transmembrane type-1" evidence="8">
    <location>
        <begin position="64"/>
        <end position="255"/>
    </location>
</feature>
<keyword evidence="10" id="KW-1185">Reference proteome</keyword>
<keyword evidence="6 7" id="KW-0472">Membrane</keyword>
<dbReference type="PROSITE" id="PS50928">
    <property type="entry name" value="ABC_TM1"/>
    <property type="match status" value="1"/>
</dbReference>
<feature type="transmembrane region" description="Helical" evidence="7">
    <location>
        <begin position="176"/>
        <end position="201"/>
    </location>
</feature>
<sequence length="269" mass="28939">MSWVILGGFAVLSLAMLSPIMLAVINSVKTSEEYARNGPLALPEGFDLSGLADFWVSVDFTNKLLNSVLISVGVAALGIVLSLLTAYGLGVGRVRGRFWILAMFMVAFTLPQEALVYPLYFMSKNVGLYDSQLAVVIIIGVLQAAFGTYLLSSVLSSVPEEVLEAARVDGAGRFRILTQIVTPLVRPTLMVLGAFFFVWTWNEFFIPLVLLPSGSNQTVSVALGSLFGQYTSDPVTTAAAAVVGILPALVFFILFQRTLMRGVNMGAVK</sequence>
<dbReference type="Gene3D" id="1.10.3720.10">
    <property type="entry name" value="MetI-like"/>
    <property type="match status" value="1"/>
</dbReference>
<feature type="transmembrane region" description="Helical" evidence="7">
    <location>
        <begin position="98"/>
        <end position="121"/>
    </location>
</feature>
<evidence type="ECO:0000313" key="9">
    <source>
        <dbReference type="EMBL" id="MDN4475284.1"/>
    </source>
</evidence>
<feature type="transmembrane region" description="Helical" evidence="7">
    <location>
        <begin position="235"/>
        <end position="255"/>
    </location>
</feature>
<name>A0ABT8G8L8_9MICO</name>
<dbReference type="EMBL" id="JAUHPW010000003">
    <property type="protein sequence ID" value="MDN4475284.1"/>
    <property type="molecule type" value="Genomic_DNA"/>
</dbReference>
<evidence type="ECO:0000256" key="6">
    <source>
        <dbReference type="ARBA" id="ARBA00023136"/>
    </source>
</evidence>
<organism evidence="9 10">
    <name type="scientific">Demequina litoralis</name>
    <dbReference type="NCBI Taxonomy" id="3051660"/>
    <lineage>
        <taxon>Bacteria</taxon>
        <taxon>Bacillati</taxon>
        <taxon>Actinomycetota</taxon>
        <taxon>Actinomycetes</taxon>
        <taxon>Micrococcales</taxon>
        <taxon>Demequinaceae</taxon>
        <taxon>Demequina</taxon>
    </lineage>
</organism>
<feature type="transmembrane region" description="Helical" evidence="7">
    <location>
        <begin position="133"/>
        <end position="155"/>
    </location>
</feature>
<dbReference type="InterPro" id="IPR000515">
    <property type="entry name" value="MetI-like"/>
</dbReference>
<dbReference type="Pfam" id="PF00528">
    <property type="entry name" value="BPD_transp_1"/>
    <property type="match status" value="1"/>
</dbReference>
<protein>
    <submittedName>
        <fullName evidence="9">Carbohydrate ABC transporter permease</fullName>
    </submittedName>
</protein>
<keyword evidence="2 7" id="KW-0813">Transport</keyword>
<feature type="transmembrane region" description="Helical" evidence="7">
    <location>
        <begin position="64"/>
        <end position="86"/>
    </location>
</feature>
<reference evidence="9" key="1">
    <citation type="submission" date="2023-06" db="EMBL/GenBank/DDBJ databases">
        <title>Sysu t00192.</title>
        <authorList>
            <person name="Gao L."/>
            <person name="Fang B.-Z."/>
            <person name="Li W.-J."/>
        </authorList>
    </citation>
    <scope>NUCLEOTIDE SEQUENCE</scope>
    <source>
        <strain evidence="9">SYSU T00192</strain>
    </source>
</reference>
<keyword evidence="3" id="KW-1003">Cell membrane</keyword>
<proteinExistence type="inferred from homology"/>
<dbReference type="CDD" id="cd06261">
    <property type="entry name" value="TM_PBP2"/>
    <property type="match status" value="1"/>
</dbReference>
<evidence type="ECO:0000256" key="7">
    <source>
        <dbReference type="RuleBase" id="RU363032"/>
    </source>
</evidence>
<comment type="similarity">
    <text evidence="7">Belongs to the binding-protein-dependent transport system permease family.</text>
</comment>
<dbReference type="PANTHER" id="PTHR43744">
    <property type="entry name" value="ABC TRANSPORTER PERMEASE PROTEIN MG189-RELATED-RELATED"/>
    <property type="match status" value="1"/>
</dbReference>
<comment type="caution">
    <text evidence="9">The sequence shown here is derived from an EMBL/GenBank/DDBJ whole genome shotgun (WGS) entry which is preliminary data.</text>
</comment>
<dbReference type="Proteomes" id="UP001172728">
    <property type="component" value="Unassembled WGS sequence"/>
</dbReference>
<evidence type="ECO:0000256" key="5">
    <source>
        <dbReference type="ARBA" id="ARBA00022989"/>
    </source>
</evidence>
<evidence type="ECO:0000313" key="10">
    <source>
        <dbReference type="Proteomes" id="UP001172728"/>
    </source>
</evidence>
<evidence type="ECO:0000256" key="2">
    <source>
        <dbReference type="ARBA" id="ARBA00022448"/>
    </source>
</evidence>
<accession>A0ABT8G8L8</accession>
<evidence type="ECO:0000256" key="1">
    <source>
        <dbReference type="ARBA" id="ARBA00004651"/>
    </source>
</evidence>
<gene>
    <name evidence="9" type="ORF">QQX09_05360</name>
</gene>
<evidence type="ECO:0000256" key="3">
    <source>
        <dbReference type="ARBA" id="ARBA00022475"/>
    </source>
</evidence>
<dbReference type="SUPFAM" id="SSF161098">
    <property type="entry name" value="MetI-like"/>
    <property type="match status" value="1"/>
</dbReference>
<evidence type="ECO:0000256" key="4">
    <source>
        <dbReference type="ARBA" id="ARBA00022692"/>
    </source>
</evidence>
<keyword evidence="4 7" id="KW-0812">Transmembrane</keyword>
<evidence type="ECO:0000259" key="8">
    <source>
        <dbReference type="PROSITE" id="PS50928"/>
    </source>
</evidence>
<comment type="subcellular location">
    <subcellularLocation>
        <location evidence="1 7">Cell membrane</location>
        <topology evidence="1 7">Multi-pass membrane protein</topology>
    </subcellularLocation>
</comment>
<dbReference type="RefSeq" id="WP_301131729.1">
    <property type="nucleotide sequence ID" value="NZ_JAUHPW010000003.1"/>
</dbReference>